<comment type="caution">
    <text evidence="1">The sequence shown here is derived from an EMBL/GenBank/DDBJ whole genome shotgun (WGS) entry which is preliminary data.</text>
</comment>
<reference evidence="1 2" key="1">
    <citation type="submission" date="2019-05" db="EMBL/GenBank/DDBJ databases">
        <title>Emergence of the Ug99 lineage of the wheat stem rust pathogen through somatic hybridization.</title>
        <authorList>
            <person name="Li F."/>
            <person name="Upadhyaya N.M."/>
            <person name="Sperschneider J."/>
            <person name="Matny O."/>
            <person name="Nguyen-Phuc H."/>
            <person name="Mago R."/>
            <person name="Raley C."/>
            <person name="Miller M.E."/>
            <person name="Silverstein K.A.T."/>
            <person name="Henningsen E."/>
            <person name="Hirsch C.D."/>
            <person name="Visser B."/>
            <person name="Pretorius Z.A."/>
            <person name="Steffenson B.J."/>
            <person name="Schwessinger B."/>
            <person name="Dodds P.N."/>
            <person name="Figueroa M."/>
        </authorList>
    </citation>
    <scope>NUCLEOTIDE SEQUENCE [LARGE SCALE GENOMIC DNA]</scope>
    <source>
        <strain evidence="1 2">Ug99</strain>
    </source>
</reference>
<evidence type="ECO:0000313" key="1">
    <source>
        <dbReference type="EMBL" id="KAA1081552.1"/>
    </source>
</evidence>
<evidence type="ECO:0000313" key="2">
    <source>
        <dbReference type="Proteomes" id="UP000325313"/>
    </source>
</evidence>
<organism evidence="1 2">
    <name type="scientific">Puccinia graminis f. sp. tritici</name>
    <dbReference type="NCBI Taxonomy" id="56615"/>
    <lineage>
        <taxon>Eukaryota</taxon>
        <taxon>Fungi</taxon>
        <taxon>Dikarya</taxon>
        <taxon>Basidiomycota</taxon>
        <taxon>Pucciniomycotina</taxon>
        <taxon>Pucciniomycetes</taxon>
        <taxon>Pucciniales</taxon>
        <taxon>Pucciniaceae</taxon>
        <taxon>Puccinia</taxon>
    </lineage>
</organism>
<dbReference type="Proteomes" id="UP000325313">
    <property type="component" value="Unassembled WGS sequence"/>
</dbReference>
<proteinExistence type="predicted"/>
<name>A0A5B0MYB0_PUCGR</name>
<dbReference type="AlphaFoldDB" id="A0A5B0MYB0"/>
<sequence length="163" mass="17588">MPVSIVADCEVDQAPQITDMGLAPVATESQTYITMWTLMAWLPTPGTFYNRAMKTSVASKSMDRKKSSSQSQCQNASVSGRAKIAGAELKNLGALARTTATFNIKQSNSFLICTLYLLPETSEVQEVSLCSNILHSLQCTSNTTPIIPASPSHKYLPALLSVK</sequence>
<accession>A0A5B0MYB0</accession>
<gene>
    <name evidence="1" type="ORF">PGTUg99_016499</name>
</gene>
<protein>
    <submittedName>
        <fullName evidence="1">Uncharacterized protein</fullName>
    </submittedName>
</protein>
<dbReference type="EMBL" id="VDEP01000441">
    <property type="protein sequence ID" value="KAA1081552.1"/>
    <property type="molecule type" value="Genomic_DNA"/>
</dbReference>